<evidence type="ECO:0000256" key="1">
    <source>
        <dbReference type="SAM" id="MobiDB-lite"/>
    </source>
</evidence>
<evidence type="ECO:0000313" key="2">
    <source>
        <dbReference type="EMBL" id="TKA29027.1"/>
    </source>
</evidence>
<protein>
    <recommendedName>
        <fullName evidence="4">HAT C-terminal dimerisation domain-containing protein</fullName>
    </recommendedName>
</protein>
<name>A0A4U0U2F4_9PEZI</name>
<comment type="caution">
    <text evidence="2">The sequence shown here is derived from an EMBL/GenBank/DDBJ whole genome shotgun (WGS) entry which is preliminary data.</text>
</comment>
<evidence type="ECO:0000313" key="3">
    <source>
        <dbReference type="Proteomes" id="UP000308768"/>
    </source>
</evidence>
<keyword evidence="3" id="KW-1185">Reference proteome</keyword>
<proteinExistence type="predicted"/>
<feature type="non-terminal residue" evidence="2">
    <location>
        <position position="82"/>
    </location>
</feature>
<dbReference type="Proteomes" id="UP000308768">
    <property type="component" value="Unassembled WGS sequence"/>
</dbReference>
<accession>A0A4U0U2F4</accession>
<reference evidence="2 3" key="1">
    <citation type="submission" date="2017-03" db="EMBL/GenBank/DDBJ databases">
        <title>Genomes of endolithic fungi from Antarctica.</title>
        <authorList>
            <person name="Coleine C."/>
            <person name="Masonjones S."/>
            <person name="Stajich J.E."/>
        </authorList>
    </citation>
    <scope>NUCLEOTIDE SEQUENCE [LARGE SCALE GENOMIC DNA]</scope>
    <source>
        <strain evidence="2 3">CCFEE 5187</strain>
    </source>
</reference>
<feature type="region of interest" description="Disordered" evidence="1">
    <location>
        <begin position="1"/>
        <end position="22"/>
    </location>
</feature>
<organism evidence="2 3">
    <name type="scientific">Cryomyces minteri</name>
    <dbReference type="NCBI Taxonomy" id="331657"/>
    <lineage>
        <taxon>Eukaryota</taxon>
        <taxon>Fungi</taxon>
        <taxon>Dikarya</taxon>
        <taxon>Ascomycota</taxon>
        <taxon>Pezizomycotina</taxon>
        <taxon>Dothideomycetes</taxon>
        <taxon>Dothideomycetes incertae sedis</taxon>
        <taxon>Cryomyces</taxon>
    </lineage>
</organism>
<feature type="compositionally biased region" description="Basic and acidic residues" evidence="1">
    <location>
        <begin position="1"/>
        <end position="20"/>
    </location>
</feature>
<gene>
    <name evidence="2" type="ORF">B0A49_13877</name>
</gene>
<dbReference type="EMBL" id="NAJN01004049">
    <property type="protein sequence ID" value="TKA29027.1"/>
    <property type="molecule type" value="Genomic_DNA"/>
</dbReference>
<feature type="non-terminal residue" evidence="2">
    <location>
        <position position="1"/>
    </location>
</feature>
<dbReference type="AlphaFoldDB" id="A0A4U0U2F4"/>
<sequence length="82" mass="9649">ILPPLARKERDPDPAFDRQREHKRIRIEAPVSATDLYEQYISTDRLHDEEAGSDEAISYWLSRYDSQRDLARFALDLFAIMP</sequence>
<dbReference type="OrthoDB" id="3699836at2759"/>
<evidence type="ECO:0008006" key="4">
    <source>
        <dbReference type="Google" id="ProtNLM"/>
    </source>
</evidence>